<dbReference type="STRING" id="159449.B4N89_01960"/>
<evidence type="ECO:0000313" key="2">
    <source>
        <dbReference type="Proteomes" id="UP000190037"/>
    </source>
</evidence>
<dbReference type="Proteomes" id="UP000190037">
    <property type="component" value="Unassembled WGS sequence"/>
</dbReference>
<name>A0A1T3NSR6_9ACTN</name>
<comment type="caution">
    <text evidence="1">The sequence shown here is derived from an EMBL/GenBank/DDBJ whole genome shotgun (WGS) entry which is preliminary data.</text>
</comment>
<reference evidence="1 2" key="1">
    <citation type="submission" date="2017-03" db="EMBL/GenBank/DDBJ databases">
        <title>Draft genome sequence of Streptomyces scabrisporus NF3, endophyte isolated from Amphipterygium adstringens.</title>
        <authorList>
            <person name="Vazquez M."/>
            <person name="Ceapa C.D."/>
            <person name="Rodriguez Luna D."/>
            <person name="Sanchez Esquivel S."/>
        </authorList>
    </citation>
    <scope>NUCLEOTIDE SEQUENCE [LARGE SCALE GENOMIC DNA]</scope>
    <source>
        <strain evidence="1 2">NF3</strain>
    </source>
</reference>
<sequence>MPVTADLDKLLDKAYENKTLSEVLAAPVAGLAGITDAHAEHLASLKITTIGDLGRNKYFRWAASLADLQDSGAK</sequence>
<keyword evidence="2" id="KW-1185">Reference proteome</keyword>
<dbReference type="EMBL" id="MWQN01000001">
    <property type="protein sequence ID" value="OPC79869.1"/>
    <property type="molecule type" value="Genomic_DNA"/>
</dbReference>
<gene>
    <name evidence="1" type="ORF">B4N89_01960</name>
</gene>
<accession>A0A1T3NSR6</accession>
<organism evidence="1 2">
    <name type="scientific">Embleya scabrispora</name>
    <dbReference type="NCBI Taxonomy" id="159449"/>
    <lineage>
        <taxon>Bacteria</taxon>
        <taxon>Bacillati</taxon>
        <taxon>Actinomycetota</taxon>
        <taxon>Actinomycetes</taxon>
        <taxon>Kitasatosporales</taxon>
        <taxon>Streptomycetaceae</taxon>
        <taxon>Embleya</taxon>
    </lineage>
</organism>
<dbReference type="eggNOG" id="ENOG5032Z2P">
    <property type="taxonomic scope" value="Bacteria"/>
</dbReference>
<dbReference type="AlphaFoldDB" id="A0A1T3NSR6"/>
<evidence type="ECO:0000313" key="1">
    <source>
        <dbReference type="EMBL" id="OPC79869.1"/>
    </source>
</evidence>
<dbReference type="RefSeq" id="WP_078974137.1">
    <property type="nucleotide sequence ID" value="NZ_MWQN01000001.1"/>
</dbReference>
<proteinExistence type="predicted"/>
<dbReference type="OrthoDB" id="332209at2"/>
<protein>
    <submittedName>
        <fullName evidence="1">Uncharacterized protein</fullName>
    </submittedName>
</protein>